<dbReference type="PANTHER" id="PTHR33876">
    <property type="entry name" value="UNNAMED PRODUCT"/>
    <property type="match status" value="1"/>
</dbReference>
<organism evidence="3 4">
    <name type="scientific">Novipirellula herctigrandis</name>
    <dbReference type="NCBI Taxonomy" id="2527986"/>
    <lineage>
        <taxon>Bacteria</taxon>
        <taxon>Pseudomonadati</taxon>
        <taxon>Planctomycetota</taxon>
        <taxon>Planctomycetia</taxon>
        <taxon>Pirellulales</taxon>
        <taxon>Pirellulaceae</taxon>
        <taxon>Novipirellula</taxon>
    </lineage>
</organism>
<accession>A0A5C5Z9J1</accession>
<name>A0A5C5Z9J1_9BACT</name>
<gene>
    <name evidence="3" type="ORF">CA13_54660</name>
</gene>
<sequence>MSHDLMILCWAAVSIGVVHTLLGPDHYAPFVAMSRAGMWSLRKTMVVTVLCGIGHVIGSVLVGLLGIATGIMLTRLEWFEGIRGNVAGWLLIGFGLLYMVWGIVHAIRGKTHSHPHVHADSHSADSHSDDSHSADSHSDDEQTMAAKPSLTPWVLFTIFIFGPCEPLIPLLMYPAAKSSWWGVVLVAMLFSLATIGTMSMIVAGLVVGTRGIRLAWLERFGHAAAGLVVTVCGLAVTLGL</sequence>
<feature type="transmembrane region" description="Helical" evidence="2">
    <location>
        <begin position="44"/>
        <end position="74"/>
    </location>
</feature>
<evidence type="ECO:0008006" key="5">
    <source>
        <dbReference type="Google" id="ProtNLM"/>
    </source>
</evidence>
<dbReference type="Proteomes" id="UP000315010">
    <property type="component" value="Unassembled WGS sequence"/>
</dbReference>
<dbReference type="RefSeq" id="WP_146401486.1">
    <property type="nucleotide sequence ID" value="NZ_SJPJ01000001.1"/>
</dbReference>
<comment type="caution">
    <text evidence="3">The sequence shown here is derived from an EMBL/GenBank/DDBJ whole genome shotgun (WGS) entry which is preliminary data.</text>
</comment>
<feature type="transmembrane region" description="Helical" evidence="2">
    <location>
        <begin position="220"/>
        <end position="239"/>
    </location>
</feature>
<evidence type="ECO:0000313" key="4">
    <source>
        <dbReference type="Proteomes" id="UP000315010"/>
    </source>
</evidence>
<dbReference type="EMBL" id="SJPJ01000001">
    <property type="protein sequence ID" value="TWT83992.1"/>
    <property type="molecule type" value="Genomic_DNA"/>
</dbReference>
<feature type="transmembrane region" description="Helical" evidence="2">
    <location>
        <begin position="86"/>
        <end position="107"/>
    </location>
</feature>
<dbReference type="OrthoDB" id="9782403at2"/>
<feature type="compositionally biased region" description="Basic and acidic residues" evidence="1">
    <location>
        <begin position="117"/>
        <end position="140"/>
    </location>
</feature>
<feature type="transmembrane region" description="Helical" evidence="2">
    <location>
        <begin position="153"/>
        <end position="173"/>
    </location>
</feature>
<evidence type="ECO:0000256" key="1">
    <source>
        <dbReference type="SAM" id="MobiDB-lite"/>
    </source>
</evidence>
<keyword evidence="4" id="KW-1185">Reference proteome</keyword>
<evidence type="ECO:0000313" key="3">
    <source>
        <dbReference type="EMBL" id="TWT83992.1"/>
    </source>
</evidence>
<dbReference type="InterPro" id="IPR052776">
    <property type="entry name" value="Chloro_ReproSupport/MetalTrans"/>
</dbReference>
<keyword evidence="2" id="KW-0812">Transmembrane</keyword>
<dbReference type="PANTHER" id="PTHR33876:SF4">
    <property type="entry name" value="CHLOROPLAST PROTEIN FOR GROWTH AND FERTILITY 2"/>
    <property type="match status" value="1"/>
</dbReference>
<reference evidence="3 4" key="1">
    <citation type="submission" date="2019-02" db="EMBL/GenBank/DDBJ databases">
        <title>Deep-cultivation of Planctomycetes and their phenomic and genomic characterization uncovers novel biology.</title>
        <authorList>
            <person name="Wiegand S."/>
            <person name="Jogler M."/>
            <person name="Boedeker C."/>
            <person name="Pinto D."/>
            <person name="Vollmers J."/>
            <person name="Rivas-Marin E."/>
            <person name="Kohn T."/>
            <person name="Peeters S.H."/>
            <person name="Heuer A."/>
            <person name="Rast P."/>
            <person name="Oberbeckmann S."/>
            <person name="Bunk B."/>
            <person name="Jeske O."/>
            <person name="Meyerdierks A."/>
            <person name="Storesund J.E."/>
            <person name="Kallscheuer N."/>
            <person name="Luecker S."/>
            <person name="Lage O.M."/>
            <person name="Pohl T."/>
            <person name="Merkel B.J."/>
            <person name="Hornburger P."/>
            <person name="Mueller R.-W."/>
            <person name="Bruemmer F."/>
            <person name="Labrenz M."/>
            <person name="Spormann A.M."/>
            <person name="Op Den Camp H."/>
            <person name="Overmann J."/>
            <person name="Amann R."/>
            <person name="Jetten M.S.M."/>
            <person name="Mascher T."/>
            <person name="Medema M.H."/>
            <person name="Devos D.P."/>
            <person name="Kaster A.-K."/>
            <person name="Ovreas L."/>
            <person name="Rohde M."/>
            <person name="Galperin M.Y."/>
            <person name="Jogler C."/>
        </authorList>
    </citation>
    <scope>NUCLEOTIDE SEQUENCE [LARGE SCALE GENOMIC DNA]</scope>
    <source>
        <strain evidence="3 4">CA13</strain>
    </source>
</reference>
<keyword evidence="2" id="KW-0472">Membrane</keyword>
<dbReference type="AlphaFoldDB" id="A0A5C5Z9J1"/>
<evidence type="ECO:0000256" key="2">
    <source>
        <dbReference type="SAM" id="Phobius"/>
    </source>
</evidence>
<feature type="region of interest" description="Disordered" evidence="1">
    <location>
        <begin position="114"/>
        <end position="141"/>
    </location>
</feature>
<feature type="transmembrane region" description="Helical" evidence="2">
    <location>
        <begin position="180"/>
        <end position="208"/>
    </location>
</feature>
<protein>
    <recommendedName>
        <fullName evidence="5">Urease accessory protein UreH-like transmembrane domain-containing protein</fullName>
    </recommendedName>
</protein>
<keyword evidence="2" id="KW-1133">Transmembrane helix</keyword>
<proteinExistence type="predicted"/>